<dbReference type="RefSeq" id="WP_073880074.1">
    <property type="nucleotide sequence ID" value="NZ_MPNT01000041.1"/>
</dbReference>
<protein>
    <submittedName>
        <fullName evidence="2">Uncharacterized protein</fullName>
    </submittedName>
</protein>
<evidence type="ECO:0000313" key="2">
    <source>
        <dbReference type="EMBL" id="OJZ66757.1"/>
    </source>
</evidence>
<evidence type="ECO:0000256" key="1">
    <source>
        <dbReference type="SAM" id="MobiDB-lite"/>
    </source>
</evidence>
<gene>
    <name evidence="2" type="ORF">BRW65_26830</name>
</gene>
<keyword evidence="3" id="KW-1185">Reference proteome</keyword>
<dbReference type="EMBL" id="MPNT01000041">
    <property type="protein sequence ID" value="OJZ66757.1"/>
    <property type="molecule type" value="Genomic_DNA"/>
</dbReference>
<organism evidence="2 3">
    <name type="scientific">Mycobacterium paraffinicum</name>
    <dbReference type="NCBI Taxonomy" id="53378"/>
    <lineage>
        <taxon>Bacteria</taxon>
        <taxon>Bacillati</taxon>
        <taxon>Actinomycetota</taxon>
        <taxon>Actinomycetes</taxon>
        <taxon>Mycobacteriales</taxon>
        <taxon>Mycobacteriaceae</taxon>
        <taxon>Mycobacterium</taxon>
    </lineage>
</organism>
<dbReference type="Proteomes" id="UP000186438">
    <property type="component" value="Unassembled WGS sequence"/>
</dbReference>
<comment type="caution">
    <text evidence="2">The sequence shown here is derived from an EMBL/GenBank/DDBJ whole genome shotgun (WGS) entry which is preliminary data.</text>
</comment>
<proteinExistence type="predicted"/>
<evidence type="ECO:0000313" key="3">
    <source>
        <dbReference type="Proteomes" id="UP000186438"/>
    </source>
</evidence>
<feature type="region of interest" description="Disordered" evidence="1">
    <location>
        <begin position="60"/>
        <end position="136"/>
    </location>
</feature>
<reference evidence="2 3" key="1">
    <citation type="submission" date="2016-11" db="EMBL/GenBank/DDBJ databases">
        <title>Genome sequences of unsequenced Mycobacteria.</title>
        <authorList>
            <person name="Greninger A.L."/>
            <person name="Fang F."/>
            <person name="Jerome K.R."/>
        </authorList>
    </citation>
    <scope>NUCLEOTIDE SEQUENCE [LARGE SCALE GENOMIC DNA]</scope>
    <source>
        <strain evidence="2 3">M11</strain>
    </source>
</reference>
<dbReference type="AlphaFoldDB" id="A0A1Q4HGW0"/>
<name>A0A1Q4HGW0_9MYCO</name>
<dbReference type="OrthoDB" id="4737025at2"/>
<accession>A0A1Q4HGW0</accession>
<dbReference type="STRING" id="53378.BRW65_26830"/>
<sequence length="136" mass="14062">MAPRKKTGRAAAEAAYANLLKDNTALVGDVGETWDAYVAQLHDAAAARERYEDARTAAVKGGAVTNDQLDQMGYKKTAKLPTPPPRTPATPASEISAASKPDATAGRPEPLSDPQTNGVSAEPALASVGAANRGEY</sequence>